<dbReference type="PANTHER" id="PTHR43658:SF8">
    <property type="entry name" value="17-BETA-HYDROXYSTEROID DEHYDROGENASE 14-RELATED"/>
    <property type="match status" value="1"/>
</dbReference>
<evidence type="ECO:0000313" key="5">
    <source>
        <dbReference type="Proteomes" id="UP000247591"/>
    </source>
</evidence>
<name>A0A318RPR1_WILLI</name>
<reference evidence="4 5" key="1">
    <citation type="submission" date="2018-06" db="EMBL/GenBank/DDBJ databases">
        <title>Genomic Encyclopedia of Type Strains, Phase IV (KMG-IV): sequencing the most valuable type-strain genomes for metagenomic binning, comparative biology and taxonomic classification.</title>
        <authorList>
            <person name="Goeker M."/>
        </authorList>
    </citation>
    <scope>NUCLEOTIDE SEQUENCE [LARGE SCALE GENOMIC DNA]</scope>
    <source>
        <strain evidence="4 5">DSM 45521</strain>
    </source>
</reference>
<dbReference type="RefSeq" id="WP_084834907.1">
    <property type="nucleotide sequence ID" value="NZ_QJSP01000007.1"/>
</dbReference>
<dbReference type="InterPro" id="IPR020904">
    <property type="entry name" value="Sc_DH/Rdtase_CS"/>
</dbReference>
<comment type="similarity">
    <text evidence="1 3">Belongs to the short-chain dehydrogenases/reductases (SDR) family.</text>
</comment>
<comment type="caution">
    <text evidence="4">The sequence shown here is derived from an EMBL/GenBank/DDBJ whole genome shotgun (WGS) entry which is preliminary data.</text>
</comment>
<dbReference type="AlphaFoldDB" id="A0A318RPR1"/>
<dbReference type="GO" id="GO:0016491">
    <property type="term" value="F:oxidoreductase activity"/>
    <property type="evidence" value="ECO:0007669"/>
    <property type="project" value="UniProtKB-KW"/>
</dbReference>
<dbReference type="InterPro" id="IPR036291">
    <property type="entry name" value="NAD(P)-bd_dom_sf"/>
</dbReference>
<evidence type="ECO:0000256" key="1">
    <source>
        <dbReference type="ARBA" id="ARBA00006484"/>
    </source>
</evidence>
<evidence type="ECO:0000313" key="4">
    <source>
        <dbReference type="EMBL" id="PYE17053.1"/>
    </source>
</evidence>
<proteinExistence type="inferred from homology"/>
<keyword evidence="2" id="KW-0560">Oxidoreductase</keyword>
<dbReference type="SUPFAM" id="SSF51735">
    <property type="entry name" value="NAD(P)-binding Rossmann-fold domains"/>
    <property type="match status" value="1"/>
</dbReference>
<accession>A0A318RPR1</accession>
<dbReference type="Pfam" id="PF00106">
    <property type="entry name" value="adh_short"/>
    <property type="match status" value="1"/>
</dbReference>
<dbReference type="EMBL" id="QJSP01000007">
    <property type="protein sequence ID" value="PYE17053.1"/>
    <property type="molecule type" value="Genomic_DNA"/>
</dbReference>
<evidence type="ECO:0000256" key="3">
    <source>
        <dbReference type="RuleBase" id="RU000363"/>
    </source>
</evidence>
<evidence type="ECO:0000256" key="2">
    <source>
        <dbReference type="ARBA" id="ARBA00023002"/>
    </source>
</evidence>
<dbReference type="PROSITE" id="PS00061">
    <property type="entry name" value="ADH_SHORT"/>
    <property type="match status" value="1"/>
</dbReference>
<dbReference type="PANTHER" id="PTHR43658">
    <property type="entry name" value="SHORT-CHAIN DEHYDROGENASE/REDUCTASE"/>
    <property type="match status" value="1"/>
</dbReference>
<dbReference type="PRINTS" id="PR00080">
    <property type="entry name" value="SDRFAMILY"/>
</dbReference>
<dbReference type="Gene3D" id="3.40.50.720">
    <property type="entry name" value="NAD(P)-binding Rossmann-like Domain"/>
    <property type="match status" value="1"/>
</dbReference>
<organism evidence="4 5">
    <name type="scientific">Williamsia limnetica</name>
    <dbReference type="NCBI Taxonomy" id="882452"/>
    <lineage>
        <taxon>Bacteria</taxon>
        <taxon>Bacillati</taxon>
        <taxon>Actinomycetota</taxon>
        <taxon>Actinomycetes</taxon>
        <taxon>Mycobacteriales</taxon>
        <taxon>Nocardiaceae</taxon>
        <taxon>Williamsia</taxon>
    </lineage>
</organism>
<dbReference type="InterPro" id="IPR002347">
    <property type="entry name" value="SDR_fam"/>
</dbReference>
<dbReference type="PRINTS" id="PR00081">
    <property type="entry name" value="GDHRDH"/>
</dbReference>
<gene>
    <name evidence="4" type="ORF">DFR67_107298</name>
</gene>
<dbReference type="Proteomes" id="UP000247591">
    <property type="component" value="Unassembled WGS sequence"/>
</dbReference>
<sequence length="256" mass="26927">MDISRASALVTGGAGGLGEATVRTLAAAGTSVVIADLNDEKGKALEVELGDHVRYVSTDVLDENSVNAALAVANELAPLRIVVNAHGGSAGASRVVGRDGEPASFEQFQWYINLFLNGTFNVLRLGAAAMSKNEPDEVGNRGVIVNTASIAAFEGQIGQTAYSAAKGGVVGLTLPAARDLTKQGIRVMAIAPGTFFTPAFQMEREEAEKHWGSTVPYPNRMGSPSEYAALVEHIAKNDYLNGEVIRIDGALRFQPK</sequence>
<keyword evidence="5" id="KW-1185">Reference proteome</keyword>
<dbReference type="OrthoDB" id="9795647at2"/>
<protein>
    <submittedName>
        <fullName evidence="4">NAD(P)-dependent dehydrogenase (Short-subunit alcohol dehydrogenase family)</fullName>
    </submittedName>
</protein>